<dbReference type="EMBL" id="FNIR01000010">
    <property type="protein sequence ID" value="SDP16180.1"/>
    <property type="molecule type" value="Genomic_DNA"/>
</dbReference>
<dbReference type="STRING" id="1052260.SAMN05660199_03319"/>
<keyword evidence="3" id="KW-1185">Reference proteome</keyword>
<feature type="signal peptide" evidence="1">
    <location>
        <begin position="1"/>
        <end position="16"/>
    </location>
</feature>
<dbReference type="PANTHER" id="PTHR43649:SF12">
    <property type="entry name" value="DIACETYLCHITOBIOSE BINDING PROTEIN DASA"/>
    <property type="match status" value="1"/>
</dbReference>
<dbReference type="RefSeq" id="WP_091247191.1">
    <property type="nucleotide sequence ID" value="NZ_FNIR01000010.1"/>
</dbReference>
<gene>
    <name evidence="2" type="ORF">SAMN05660199_03319</name>
</gene>
<protein>
    <submittedName>
        <fullName evidence="2">ABC-type glycerol-3-phosphate transport system, substrate-binding protein</fullName>
    </submittedName>
</protein>
<dbReference type="SUPFAM" id="SSF53850">
    <property type="entry name" value="Periplasmic binding protein-like II"/>
    <property type="match status" value="1"/>
</dbReference>
<dbReference type="Proteomes" id="UP000199088">
    <property type="component" value="Unassembled WGS sequence"/>
</dbReference>
<evidence type="ECO:0000313" key="3">
    <source>
        <dbReference type="Proteomes" id="UP000199088"/>
    </source>
</evidence>
<dbReference type="InterPro" id="IPR006311">
    <property type="entry name" value="TAT_signal"/>
</dbReference>
<dbReference type="CDD" id="cd13585">
    <property type="entry name" value="PBP2_TMBP_like"/>
    <property type="match status" value="1"/>
</dbReference>
<dbReference type="OrthoDB" id="7918484at2"/>
<dbReference type="InterPro" id="IPR006059">
    <property type="entry name" value="SBP"/>
</dbReference>
<dbReference type="PANTHER" id="PTHR43649">
    <property type="entry name" value="ARABINOSE-BINDING PROTEIN-RELATED"/>
    <property type="match status" value="1"/>
</dbReference>
<dbReference type="PROSITE" id="PS51318">
    <property type="entry name" value="TAT"/>
    <property type="match status" value="1"/>
</dbReference>
<proteinExistence type="predicted"/>
<dbReference type="InterPro" id="IPR050490">
    <property type="entry name" value="Bact_solute-bd_prot1"/>
</dbReference>
<feature type="chain" id="PRO_5011450282" evidence="1">
    <location>
        <begin position="17"/>
        <end position="432"/>
    </location>
</feature>
<evidence type="ECO:0000313" key="2">
    <source>
        <dbReference type="EMBL" id="SDP16180.1"/>
    </source>
</evidence>
<name>A0A1H0QG54_9ACTN</name>
<accession>A0A1H0QG54</accession>
<organism evidence="2 3">
    <name type="scientific">Klenkia soli</name>
    <dbReference type="NCBI Taxonomy" id="1052260"/>
    <lineage>
        <taxon>Bacteria</taxon>
        <taxon>Bacillati</taxon>
        <taxon>Actinomycetota</taxon>
        <taxon>Actinomycetes</taxon>
        <taxon>Geodermatophilales</taxon>
        <taxon>Geodermatophilaceae</taxon>
        <taxon>Klenkia</taxon>
    </lineage>
</organism>
<dbReference type="AlphaFoldDB" id="A0A1H0QG54"/>
<evidence type="ECO:0000256" key="1">
    <source>
        <dbReference type="SAM" id="SignalP"/>
    </source>
</evidence>
<reference evidence="3" key="1">
    <citation type="submission" date="2016-10" db="EMBL/GenBank/DDBJ databases">
        <authorList>
            <person name="Varghese N."/>
            <person name="Submissions S."/>
        </authorList>
    </citation>
    <scope>NUCLEOTIDE SEQUENCE [LARGE SCALE GENOMIC DNA]</scope>
    <source>
        <strain evidence="3">DSM 45843</strain>
    </source>
</reference>
<keyword evidence="1" id="KW-0732">Signal</keyword>
<dbReference type="Gene3D" id="3.40.190.10">
    <property type="entry name" value="Periplasmic binding protein-like II"/>
    <property type="match status" value="1"/>
</dbReference>
<sequence>MQFSRRAFLAATGAVAAPLLLPGCGFVGGGGGSGSGDADTLTFTTWGTDAELAGFRAAISAFQDANEGKRIELNAVPYEQMFTNIDAQLQAGNPPDVFRVPYYTFGAYAGQGQLLDLTPHLSEGVQDQFTETAWAAVQNGGSPFGLPHHTDTSAILYNADLLAAAGITDIPTTVEDAWTWDELSAVADQLKAALPAGTYPFAYNWQGNGVTRWLSLLFQADGAFLDTDQATPLIDSDAGRSAVEFSSSFFAEQWVPETDTTTSSTYAADSWFAGTVAMVWSGAFQIPDADTTADFEWGVTFAPRGVRRGGDFGGNALVATADTGKPELAAAFLEFVTAREQMQGFCQSASLLPTRPDLLDGSLAFDVRPELTDVFVGQASQVQPQDAAQVASPSMSGIIPVLQQELDAAFLGQDAATTVANMSQGIADATGA</sequence>
<dbReference type="Pfam" id="PF01547">
    <property type="entry name" value="SBP_bac_1"/>
    <property type="match status" value="1"/>
</dbReference>